<dbReference type="Proteomes" id="UP000027170">
    <property type="component" value="Unassembled WGS sequence"/>
</dbReference>
<name>A0A836Z412_9NEIS</name>
<dbReference type="EMBL" id="JFZV01000009">
    <property type="protein sequence ID" value="KDN14198.1"/>
    <property type="molecule type" value="Genomic_DNA"/>
</dbReference>
<comment type="caution">
    <text evidence="1">The sequence shown here is derived from an EMBL/GenBank/DDBJ whole genome shotgun (WGS) entry which is preliminary data.</text>
</comment>
<dbReference type="Gene3D" id="3.40.109.10">
    <property type="entry name" value="NADH Oxidase"/>
    <property type="match status" value="1"/>
</dbReference>
<gene>
    <name evidence="1" type="ORF">SALWKB29_1688</name>
</gene>
<dbReference type="RefSeq" id="WP_051608259.1">
    <property type="nucleotide sequence ID" value="NZ_JFZV01000009.1"/>
</dbReference>
<keyword evidence="2" id="KW-1185">Reference proteome</keyword>
<organism evidence="1 2">
    <name type="scientific">Snodgrassella communis</name>
    <dbReference type="NCBI Taxonomy" id="2946699"/>
    <lineage>
        <taxon>Bacteria</taxon>
        <taxon>Pseudomonadati</taxon>
        <taxon>Pseudomonadota</taxon>
        <taxon>Betaproteobacteria</taxon>
        <taxon>Neisseriales</taxon>
        <taxon>Neisseriaceae</taxon>
        <taxon>Snodgrassella</taxon>
    </lineage>
</organism>
<dbReference type="InterPro" id="IPR000415">
    <property type="entry name" value="Nitroreductase-like"/>
</dbReference>
<dbReference type="SUPFAM" id="SSF55469">
    <property type="entry name" value="FMN-dependent nitroreductase-like"/>
    <property type="match status" value="1"/>
</dbReference>
<dbReference type="AlphaFoldDB" id="A0A836Z412"/>
<reference evidence="1 2" key="1">
    <citation type="submission" date="2014-03" db="EMBL/GenBank/DDBJ databases">
        <title>The genomes of two eusocial bee gut symbionts.</title>
        <authorList>
            <person name="Kwong W.K."/>
            <person name="Engel P."/>
            <person name="Koch H."/>
            <person name="Moran N.A."/>
        </authorList>
    </citation>
    <scope>NUCLEOTIDE SEQUENCE [LARGE SCALE GENOMIC DNA]</scope>
    <source>
        <strain evidence="2">wkB29</strain>
    </source>
</reference>
<proteinExistence type="predicted"/>
<dbReference type="OrthoDB" id="3181400at2"/>
<evidence type="ECO:0000313" key="2">
    <source>
        <dbReference type="Proteomes" id="UP000027170"/>
    </source>
</evidence>
<evidence type="ECO:0000313" key="1">
    <source>
        <dbReference type="EMBL" id="KDN14198.1"/>
    </source>
</evidence>
<dbReference type="GO" id="GO:0016491">
    <property type="term" value="F:oxidoreductase activity"/>
    <property type="evidence" value="ECO:0007669"/>
    <property type="project" value="InterPro"/>
</dbReference>
<protein>
    <submittedName>
        <fullName evidence="1">Nitroreductase</fullName>
    </submittedName>
</protein>
<sequence length="90" mass="10481">MQIGIPAQMPERKSRLPLATCSFEQHHYRNLFTVADFAEYNKIVQTYYGVRDSNQRIDSFTTQIASNLSNTHYKRGNILDIIHKQDFCAL</sequence>
<accession>A0A836Z412</accession>